<gene>
    <name evidence="2" type="ORF">ATL45_0122</name>
    <name evidence="3" type="ORF">SAMN05421805_114156</name>
</gene>
<proteinExistence type="predicted"/>
<accession>A0A1I5H5I7</accession>
<feature type="compositionally biased region" description="Low complexity" evidence="1">
    <location>
        <begin position="299"/>
        <end position="308"/>
    </location>
</feature>
<dbReference type="Proteomes" id="UP000270697">
    <property type="component" value="Unassembled WGS sequence"/>
</dbReference>
<organism evidence="3 4">
    <name type="scientific">Saccharopolyspora antimicrobica</name>
    <dbReference type="NCBI Taxonomy" id="455193"/>
    <lineage>
        <taxon>Bacteria</taxon>
        <taxon>Bacillati</taxon>
        <taxon>Actinomycetota</taxon>
        <taxon>Actinomycetes</taxon>
        <taxon>Pseudonocardiales</taxon>
        <taxon>Pseudonocardiaceae</taxon>
        <taxon>Saccharopolyspora</taxon>
    </lineage>
</organism>
<sequence length="326" mass="35394">MREGAEQQADEAVEPKLQEPELPEGIDPKELDPEVRRELLPLPKGLADKVAQHLVAAGQLVDDDAVKALEHARFARQKASRIPSVREANGLAAYLAGEWSEALSELRAARRIAGGPGHLAMMADCERALGRPERAVELARSQEATQLEQEDAVELRIVAAGARRDLGEIEASVVSLQIPELDPQQQDPWSARLFYAYADNLLAAGREREAFTWFVHAAHADDEEETDAPERLEELAEKLGGPEVVEELVTEAEAAAGISDEDELDDSDEDELDEDALDDEEELDDEAEKAVAEEDDAIDSAPEAAEASAPKKDVVDGDAEGSARAQ</sequence>
<reference evidence="3 4" key="1">
    <citation type="submission" date="2016-10" db="EMBL/GenBank/DDBJ databases">
        <authorList>
            <person name="de Groot N.N."/>
        </authorList>
    </citation>
    <scope>NUCLEOTIDE SEQUENCE [LARGE SCALE GENOMIC DNA]</scope>
    <source>
        <strain evidence="3 4">CPCC 201259</strain>
    </source>
</reference>
<evidence type="ECO:0000313" key="5">
    <source>
        <dbReference type="Proteomes" id="UP000270697"/>
    </source>
</evidence>
<name>A0A1I5H5I7_9PSEU</name>
<dbReference type="SUPFAM" id="SSF48452">
    <property type="entry name" value="TPR-like"/>
    <property type="match status" value="1"/>
</dbReference>
<dbReference type="InterPro" id="IPR011990">
    <property type="entry name" value="TPR-like_helical_dom_sf"/>
</dbReference>
<evidence type="ECO:0000313" key="2">
    <source>
        <dbReference type="EMBL" id="RKT90153.1"/>
    </source>
</evidence>
<reference evidence="2 5" key="2">
    <citation type="submission" date="2018-10" db="EMBL/GenBank/DDBJ databases">
        <title>Sequencing the genomes of 1000 actinobacteria strains.</title>
        <authorList>
            <person name="Klenk H.-P."/>
        </authorList>
    </citation>
    <scope>NUCLEOTIDE SEQUENCE [LARGE SCALE GENOMIC DNA]</scope>
    <source>
        <strain evidence="2 5">DSM 45119</strain>
    </source>
</reference>
<feature type="region of interest" description="Disordered" evidence="1">
    <location>
        <begin position="254"/>
        <end position="326"/>
    </location>
</feature>
<dbReference type="RefSeq" id="WP_246025090.1">
    <property type="nucleotide sequence ID" value="NZ_FOUP01000014.1"/>
</dbReference>
<evidence type="ECO:0008006" key="6">
    <source>
        <dbReference type="Google" id="ProtNLM"/>
    </source>
</evidence>
<dbReference type="EMBL" id="RBXX01000001">
    <property type="protein sequence ID" value="RKT90153.1"/>
    <property type="molecule type" value="Genomic_DNA"/>
</dbReference>
<protein>
    <recommendedName>
        <fullName evidence="6">Tetratricopeptide repeat-containing protein</fullName>
    </recommendedName>
</protein>
<dbReference type="AlphaFoldDB" id="A0A1I5H5I7"/>
<keyword evidence="5" id="KW-1185">Reference proteome</keyword>
<dbReference type="EMBL" id="FOUP01000014">
    <property type="protein sequence ID" value="SFO43515.1"/>
    <property type="molecule type" value="Genomic_DNA"/>
</dbReference>
<dbReference type="Proteomes" id="UP000199398">
    <property type="component" value="Unassembled WGS sequence"/>
</dbReference>
<feature type="region of interest" description="Disordered" evidence="1">
    <location>
        <begin position="1"/>
        <end position="34"/>
    </location>
</feature>
<evidence type="ECO:0000313" key="3">
    <source>
        <dbReference type="EMBL" id="SFO43515.1"/>
    </source>
</evidence>
<dbReference type="STRING" id="455193.SAMN05421805_114156"/>
<dbReference type="Gene3D" id="1.25.40.10">
    <property type="entry name" value="Tetratricopeptide repeat domain"/>
    <property type="match status" value="1"/>
</dbReference>
<evidence type="ECO:0000313" key="4">
    <source>
        <dbReference type="Proteomes" id="UP000199398"/>
    </source>
</evidence>
<feature type="compositionally biased region" description="Acidic residues" evidence="1">
    <location>
        <begin position="259"/>
        <end position="298"/>
    </location>
</feature>
<evidence type="ECO:0000256" key="1">
    <source>
        <dbReference type="SAM" id="MobiDB-lite"/>
    </source>
</evidence>